<name>A0A5M6HTM6_9HYPH</name>
<accession>A0A5M6HTM6</accession>
<reference evidence="1 2" key="1">
    <citation type="submission" date="2019-09" db="EMBL/GenBank/DDBJ databases">
        <title>Draft Whole-Genome sequence of Blastochloris sulfoviridis DSM 729.</title>
        <authorList>
            <person name="Meyer T.E."/>
            <person name="Kyndt J.A."/>
        </authorList>
    </citation>
    <scope>NUCLEOTIDE SEQUENCE [LARGE SCALE GENOMIC DNA]</scope>
    <source>
        <strain evidence="1 2">DSM 729</strain>
    </source>
</reference>
<evidence type="ECO:0000313" key="1">
    <source>
        <dbReference type="EMBL" id="KAA5599230.1"/>
    </source>
</evidence>
<keyword evidence="2" id="KW-1185">Reference proteome</keyword>
<proteinExistence type="predicted"/>
<protein>
    <submittedName>
        <fullName evidence="1">Uncharacterized protein</fullName>
    </submittedName>
</protein>
<dbReference type="OrthoDB" id="9851947at2"/>
<dbReference type="AlphaFoldDB" id="A0A5M6HTM6"/>
<dbReference type="RefSeq" id="WP_150098132.1">
    <property type="nucleotide sequence ID" value="NZ_VWPL01000023.1"/>
</dbReference>
<comment type="caution">
    <text evidence="1">The sequence shown here is derived from an EMBL/GenBank/DDBJ whole genome shotgun (WGS) entry which is preliminary data.</text>
</comment>
<dbReference type="Proteomes" id="UP000323886">
    <property type="component" value="Unassembled WGS sequence"/>
</dbReference>
<gene>
    <name evidence="1" type="ORF">F1193_12420</name>
</gene>
<organism evidence="1 2">
    <name type="scientific">Blastochloris sulfoviridis</name>
    <dbReference type="NCBI Taxonomy" id="50712"/>
    <lineage>
        <taxon>Bacteria</taxon>
        <taxon>Pseudomonadati</taxon>
        <taxon>Pseudomonadota</taxon>
        <taxon>Alphaproteobacteria</taxon>
        <taxon>Hyphomicrobiales</taxon>
        <taxon>Blastochloridaceae</taxon>
        <taxon>Blastochloris</taxon>
    </lineage>
</organism>
<dbReference type="EMBL" id="VWPL01000023">
    <property type="protein sequence ID" value="KAA5599230.1"/>
    <property type="molecule type" value="Genomic_DNA"/>
</dbReference>
<evidence type="ECO:0000313" key="2">
    <source>
        <dbReference type="Proteomes" id="UP000323886"/>
    </source>
</evidence>
<sequence length="127" mass="13546">MSVVRLRDTSTAASFNPFPHIAALAGGLPDWMATAPASDRVIAAAELSELIDLTGKTLTAMDPIGVLMALQKALPAWFETAPLEDLERFAALGEAFGYSVAALCAERAQRLRADFLAGTHDEYGRPI</sequence>